<keyword evidence="12" id="KW-0496">Mitochondrion</keyword>
<keyword evidence="8 11" id="KW-0472">Membrane</keyword>
<geneLocation type="mitochondrion" evidence="12"/>
<evidence type="ECO:0000256" key="7">
    <source>
        <dbReference type="ARBA" id="ARBA00023027"/>
    </source>
</evidence>
<dbReference type="GeneID" id="62618580"/>
<keyword evidence="4 11" id="KW-0812">Transmembrane</keyword>
<sequence length="90" mass="10783">MYLIFFMFITGLFCCMMVRKHYLLTLISLEMIFLSLFFFFFFFVNNYLFEMYFILIILIFGVCGASMGLSILVYLVRKVGFDYLNNFSLC</sequence>
<dbReference type="InterPro" id="IPR039428">
    <property type="entry name" value="NUOK/Mnh_C1-like"/>
</dbReference>
<feature type="transmembrane region" description="Helical" evidence="11">
    <location>
        <begin position="51"/>
        <end position="76"/>
    </location>
</feature>
<dbReference type="GO" id="GO:0016020">
    <property type="term" value="C:membrane"/>
    <property type="evidence" value="ECO:0007669"/>
    <property type="project" value="UniProtKB-SubCell"/>
</dbReference>
<keyword evidence="6 11" id="KW-1133">Transmembrane helix</keyword>
<evidence type="ECO:0000256" key="5">
    <source>
        <dbReference type="ARBA" id="ARBA00022967"/>
    </source>
</evidence>
<comment type="catalytic activity">
    <reaction evidence="10">
        <text>a ubiquinone + NADH + 5 H(+)(in) = a ubiquinol + NAD(+) + 4 H(+)(out)</text>
        <dbReference type="Rhea" id="RHEA:29091"/>
        <dbReference type="Rhea" id="RHEA-COMP:9565"/>
        <dbReference type="Rhea" id="RHEA-COMP:9566"/>
        <dbReference type="ChEBI" id="CHEBI:15378"/>
        <dbReference type="ChEBI" id="CHEBI:16389"/>
        <dbReference type="ChEBI" id="CHEBI:17976"/>
        <dbReference type="ChEBI" id="CHEBI:57540"/>
        <dbReference type="ChEBI" id="CHEBI:57945"/>
        <dbReference type="EC" id="7.1.1.2"/>
    </reaction>
</comment>
<reference evidence="12" key="1">
    <citation type="submission" date="2018-05" db="EMBL/GenBank/DDBJ databases">
        <authorList>
            <person name="Huang Y."/>
            <person name="Qin D."/>
        </authorList>
    </citation>
    <scope>NUCLEOTIDE SEQUENCE</scope>
</reference>
<keyword evidence="7" id="KW-0520">NAD</keyword>
<dbReference type="CTD" id="4539"/>
<comment type="subcellular location">
    <subcellularLocation>
        <location evidence="1">Membrane</location>
        <topology evidence="1">Multi-pass membrane protein</topology>
    </subcellularLocation>
</comment>
<comment type="similarity">
    <text evidence="2">Belongs to the complex I subunit 4L family.</text>
</comment>
<organism evidence="12">
    <name type="scientific">Bambusiphaga taibaishana</name>
    <dbReference type="NCBI Taxonomy" id="2008833"/>
    <lineage>
        <taxon>Eukaryota</taxon>
        <taxon>Metazoa</taxon>
        <taxon>Ecdysozoa</taxon>
        <taxon>Arthropoda</taxon>
        <taxon>Hexapoda</taxon>
        <taxon>Insecta</taxon>
        <taxon>Pterygota</taxon>
        <taxon>Neoptera</taxon>
        <taxon>Paraneoptera</taxon>
        <taxon>Hemiptera</taxon>
        <taxon>Auchenorrhyncha</taxon>
        <taxon>Fulgoroidea</taxon>
        <taxon>Delphacidae</taxon>
        <taxon>Delphacinae</taxon>
        <taxon>Bambusiphaga</taxon>
    </lineage>
</organism>
<dbReference type="Gene3D" id="1.10.287.3510">
    <property type="match status" value="1"/>
</dbReference>
<dbReference type="AlphaFoldDB" id="A0A7S4YZC6"/>
<evidence type="ECO:0000256" key="11">
    <source>
        <dbReference type="SAM" id="Phobius"/>
    </source>
</evidence>
<dbReference type="Pfam" id="PF00420">
    <property type="entry name" value="Oxidored_q2"/>
    <property type="match status" value="1"/>
</dbReference>
<accession>A0A7S4YZC6</accession>
<evidence type="ECO:0000256" key="2">
    <source>
        <dbReference type="ARBA" id="ARBA00010519"/>
    </source>
</evidence>
<dbReference type="GO" id="GO:0008137">
    <property type="term" value="F:NADH dehydrogenase (ubiquinone) activity"/>
    <property type="evidence" value="ECO:0007669"/>
    <property type="project" value="UniProtKB-EC"/>
</dbReference>
<dbReference type="EMBL" id="MH293456">
    <property type="protein sequence ID" value="QBZ37974.1"/>
    <property type="molecule type" value="Genomic_DNA"/>
</dbReference>
<evidence type="ECO:0000256" key="3">
    <source>
        <dbReference type="ARBA" id="ARBA00016612"/>
    </source>
</evidence>
<gene>
    <name evidence="12" type="primary">ND4L</name>
</gene>
<feature type="transmembrane region" description="Helical" evidence="11">
    <location>
        <begin position="21"/>
        <end position="45"/>
    </location>
</feature>
<evidence type="ECO:0000256" key="6">
    <source>
        <dbReference type="ARBA" id="ARBA00022989"/>
    </source>
</evidence>
<name>A0A7S4YZC6_9HEMI</name>
<protein>
    <recommendedName>
        <fullName evidence="3">NADH-ubiquinone oxidoreductase chain 4L</fullName>
    </recommendedName>
    <alternativeName>
        <fullName evidence="9">NADH dehydrogenase subunit 4L</fullName>
    </alternativeName>
</protein>
<evidence type="ECO:0000256" key="10">
    <source>
        <dbReference type="ARBA" id="ARBA00049551"/>
    </source>
</evidence>
<proteinExistence type="inferred from homology"/>
<evidence type="ECO:0000256" key="8">
    <source>
        <dbReference type="ARBA" id="ARBA00023136"/>
    </source>
</evidence>
<reference evidence="12" key="2">
    <citation type="journal article" date="2020" name="Genomics">
        <title>Contribution to the mitogenome diversity in Delphacinae: Phylogenetic and ecological implications.</title>
        <authorList>
            <person name="Huang Y.-X."/>
            <person name="Ren F.-J."/>
            <person name="Bartlett C.R."/>
            <person name="Wei Y.-S."/>
            <person name="Qin D.-Z."/>
        </authorList>
    </citation>
    <scope>NUCLEOTIDE SEQUENCE</scope>
</reference>
<evidence type="ECO:0000256" key="4">
    <source>
        <dbReference type="ARBA" id="ARBA00022692"/>
    </source>
</evidence>
<evidence type="ECO:0000256" key="9">
    <source>
        <dbReference type="ARBA" id="ARBA00031586"/>
    </source>
</evidence>
<evidence type="ECO:0000313" key="12">
    <source>
        <dbReference type="EMBL" id="QBZ37974.1"/>
    </source>
</evidence>
<evidence type="ECO:0000256" key="1">
    <source>
        <dbReference type="ARBA" id="ARBA00004141"/>
    </source>
</evidence>
<keyword evidence="5" id="KW-1278">Translocase</keyword>
<dbReference type="RefSeq" id="YP_009987514.1">
    <property type="nucleotide sequence ID" value="NC_052690.1"/>
</dbReference>